<feature type="domain" description="SnoaL-like" evidence="10">
    <location>
        <begin position="205"/>
        <end position="307"/>
    </location>
</feature>
<evidence type="ECO:0000313" key="12">
    <source>
        <dbReference type="Proteomes" id="UP001620520"/>
    </source>
</evidence>
<dbReference type="Gene3D" id="3.10.450.50">
    <property type="match status" value="1"/>
</dbReference>
<dbReference type="Gene3D" id="1.10.10.10">
    <property type="entry name" value="Winged helix-like DNA-binding domain superfamily/Winged helix DNA-binding domain"/>
    <property type="match status" value="1"/>
</dbReference>
<dbReference type="NCBIfam" id="TIGR02937">
    <property type="entry name" value="sigma70-ECF"/>
    <property type="match status" value="1"/>
</dbReference>
<dbReference type="InterPro" id="IPR013324">
    <property type="entry name" value="RNA_pol_sigma_r3/r4-like"/>
</dbReference>
<protein>
    <recommendedName>
        <fullName evidence="6">RNA polymerase sigma factor</fullName>
    </recommendedName>
</protein>
<evidence type="ECO:0000256" key="4">
    <source>
        <dbReference type="ARBA" id="ARBA00023082"/>
    </source>
</evidence>
<feature type="compositionally biased region" description="Pro residues" evidence="7">
    <location>
        <begin position="92"/>
        <end position="103"/>
    </location>
</feature>
<comment type="subunit">
    <text evidence="2">Interacts transiently with the RNA polymerase catalytic core formed by RpoA, RpoB, RpoC and RpoZ (2 alpha, 1 beta, 1 beta' and 1 omega subunit) to form the RNA polymerase holoenzyme that can initiate transcription.</text>
</comment>
<proteinExistence type="inferred from homology"/>
<dbReference type="InterPro" id="IPR013249">
    <property type="entry name" value="RNA_pol_sigma70_r4_t2"/>
</dbReference>
<dbReference type="InterPro" id="IPR032710">
    <property type="entry name" value="NTF2-like_dom_sf"/>
</dbReference>
<dbReference type="InterPro" id="IPR037401">
    <property type="entry name" value="SnoaL-like"/>
</dbReference>
<keyword evidence="12" id="KW-1185">Reference proteome</keyword>
<dbReference type="PROSITE" id="PS01063">
    <property type="entry name" value="SIGMA70_ECF"/>
    <property type="match status" value="1"/>
</dbReference>
<dbReference type="Pfam" id="PF12680">
    <property type="entry name" value="SnoaL_2"/>
    <property type="match status" value="1"/>
</dbReference>
<dbReference type="InterPro" id="IPR036388">
    <property type="entry name" value="WH-like_DNA-bd_sf"/>
</dbReference>
<dbReference type="PANTHER" id="PTHR30173:SF36">
    <property type="entry name" value="ECF RNA POLYMERASE SIGMA FACTOR SIGJ"/>
    <property type="match status" value="1"/>
</dbReference>
<feature type="domain" description="RNA polymerase sigma factor 70 region 4 type 2" evidence="9">
    <location>
        <begin position="142"/>
        <end position="186"/>
    </location>
</feature>
<accession>A0ABW8N0I1</accession>
<evidence type="ECO:0000256" key="3">
    <source>
        <dbReference type="ARBA" id="ARBA00023015"/>
    </source>
</evidence>
<dbReference type="NCBIfam" id="NF006089">
    <property type="entry name" value="PRK08241.1"/>
    <property type="match status" value="1"/>
</dbReference>
<dbReference type="EMBL" id="JBIYEW010000003">
    <property type="protein sequence ID" value="MFK4637512.1"/>
    <property type="molecule type" value="Genomic_DNA"/>
</dbReference>
<dbReference type="Proteomes" id="UP001620520">
    <property type="component" value="Unassembled WGS sequence"/>
</dbReference>
<dbReference type="InterPro" id="IPR007627">
    <property type="entry name" value="RNA_pol_sigma70_r2"/>
</dbReference>
<feature type="domain" description="RNA polymerase sigma-70 region 2" evidence="8">
    <location>
        <begin position="21"/>
        <end position="89"/>
    </location>
</feature>
<dbReference type="Gene3D" id="1.10.1740.10">
    <property type="match status" value="1"/>
</dbReference>
<evidence type="ECO:0000259" key="9">
    <source>
        <dbReference type="Pfam" id="PF08281"/>
    </source>
</evidence>
<dbReference type="SUPFAM" id="SSF54427">
    <property type="entry name" value="NTF2-like"/>
    <property type="match status" value="1"/>
</dbReference>
<evidence type="ECO:0000256" key="7">
    <source>
        <dbReference type="SAM" id="MobiDB-lite"/>
    </source>
</evidence>
<organism evidence="11 12">
    <name type="scientific">Paenarthrobacter histidinolovorans</name>
    <dbReference type="NCBI Taxonomy" id="43664"/>
    <lineage>
        <taxon>Bacteria</taxon>
        <taxon>Bacillati</taxon>
        <taxon>Actinomycetota</taxon>
        <taxon>Actinomycetes</taxon>
        <taxon>Micrococcales</taxon>
        <taxon>Micrococcaceae</taxon>
        <taxon>Paenarthrobacter</taxon>
    </lineage>
</organism>
<evidence type="ECO:0000259" key="10">
    <source>
        <dbReference type="Pfam" id="PF12680"/>
    </source>
</evidence>
<name>A0ABW8N0I1_9MICC</name>
<dbReference type="PANTHER" id="PTHR30173">
    <property type="entry name" value="SIGMA 19 FACTOR"/>
    <property type="match status" value="1"/>
</dbReference>
<evidence type="ECO:0000256" key="2">
    <source>
        <dbReference type="ARBA" id="ARBA00011344"/>
    </source>
</evidence>
<dbReference type="Pfam" id="PF08281">
    <property type="entry name" value="Sigma70_r4_2"/>
    <property type="match status" value="1"/>
</dbReference>
<comment type="caution">
    <text evidence="11">The sequence shown here is derived from an EMBL/GenBank/DDBJ whole genome shotgun (WGS) entry which is preliminary data.</text>
</comment>
<keyword evidence="3 6" id="KW-0805">Transcription regulation</keyword>
<evidence type="ECO:0000256" key="5">
    <source>
        <dbReference type="ARBA" id="ARBA00023163"/>
    </source>
</evidence>
<keyword evidence="4 6" id="KW-0731">Sigma factor</keyword>
<dbReference type="InterPro" id="IPR000838">
    <property type="entry name" value="RNA_pol_sigma70_ECF_CS"/>
</dbReference>
<reference evidence="11 12" key="1">
    <citation type="submission" date="2024-10" db="EMBL/GenBank/DDBJ databases">
        <title>Novel secondary metabolite-producing bacteria for plant disease control.</title>
        <authorList>
            <person name="Chevrette M."/>
        </authorList>
    </citation>
    <scope>NUCLEOTIDE SEQUENCE [LARGE SCALE GENOMIC DNA]</scope>
    <source>
        <strain evidence="11 12">J30 TE3557</strain>
    </source>
</reference>
<dbReference type="SUPFAM" id="SSF88659">
    <property type="entry name" value="Sigma3 and sigma4 domains of RNA polymerase sigma factors"/>
    <property type="match status" value="1"/>
</dbReference>
<dbReference type="Pfam" id="PF04542">
    <property type="entry name" value="Sigma70_r2"/>
    <property type="match status" value="1"/>
</dbReference>
<feature type="region of interest" description="Disordered" evidence="7">
    <location>
        <begin position="83"/>
        <end position="103"/>
    </location>
</feature>
<dbReference type="SUPFAM" id="SSF88946">
    <property type="entry name" value="Sigma2 domain of RNA polymerase sigma factors"/>
    <property type="match status" value="1"/>
</dbReference>
<evidence type="ECO:0000313" key="11">
    <source>
        <dbReference type="EMBL" id="MFK4637512.1"/>
    </source>
</evidence>
<gene>
    <name evidence="11" type="ORF">ABIA52_000401</name>
</gene>
<dbReference type="InterPro" id="IPR013325">
    <property type="entry name" value="RNA_pol_sigma_r2"/>
</dbReference>
<dbReference type="InterPro" id="IPR014284">
    <property type="entry name" value="RNA_pol_sigma-70_dom"/>
</dbReference>
<comment type="similarity">
    <text evidence="1 6">Belongs to the sigma-70 factor family. ECF subfamily.</text>
</comment>
<sequence>MVTSRDLEAAKAGDESAFASLIAPFRRELHVHCYRIIGSVDDADDLLQEVLLAAWQGLPGFEGRSSLRAWLYRIATTRSLNMRRDQGRRPRLAPPPPFDPPSPNDRFELAYLQPYPDVLLSELDPAAQLVARESIELGFVVALQRMPPRQAAVLILCDVLAFTLTETAAMLSISSTAAKGLLQRARSSRPAFEAPGKETDHQEVARKFAEAFSRDDVDAVLALLTDECWLAMPPAVESYVGREAVASFLRASASGRPGGSYTLRPVQAGGRPAFVCYLQGRARGLLVIEPSRDGLRIQSILRVLDDGLHRHFGAPAAMP</sequence>
<evidence type="ECO:0000256" key="1">
    <source>
        <dbReference type="ARBA" id="ARBA00010641"/>
    </source>
</evidence>
<keyword evidence="6" id="KW-0238">DNA-binding</keyword>
<evidence type="ECO:0000256" key="6">
    <source>
        <dbReference type="RuleBase" id="RU000716"/>
    </source>
</evidence>
<evidence type="ECO:0000259" key="8">
    <source>
        <dbReference type="Pfam" id="PF04542"/>
    </source>
</evidence>
<dbReference type="InterPro" id="IPR052704">
    <property type="entry name" value="ECF_Sigma-70_Domain"/>
</dbReference>
<keyword evidence="5 6" id="KW-0804">Transcription</keyword>